<proteinExistence type="predicted"/>
<organism evidence="2 3">
    <name type="scientific">Rhodocollybia butyracea</name>
    <dbReference type="NCBI Taxonomy" id="206335"/>
    <lineage>
        <taxon>Eukaryota</taxon>
        <taxon>Fungi</taxon>
        <taxon>Dikarya</taxon>
        <taxon>Basidiomycota</taxon>
        <taxon>Agaricomycotina</taxon>
        <taxon>Agaricomycetes</taxon>
        <taxon>Agaricomycetidae</taxon>
        <taxon>Agaricales</taxon>
        <taxon>Marasmiineae</taxon>
        <taxon>Omphalotaceae</taxon>
        <taxon>Rhodocollybia</taxon>
    </lineage>
</organism>
<dbReference type="AlphaFoldDB" id="A0A9P5TZY2"/>
<reference evidence="2" key="1">
    <citation type="submission" date="2020-11" db="EMBL/GenBank/DDBJ databases">
        <authorList>
            <consortium name="DOE Joint Genome Institute"/>
            <person name="Ahrendt S."/>
            <person name="Riley R."/>
            <person name="Andreopoulos W."/>
            <person name="Labutti K."/>
            <person name="Pangilinan J."/>
            <person name="Ruiz-Duenas F.J."/>
            <person name="Barrasa J.M."/>
            <person name="Sanchez-Garcia M."/>
            <person name="Camarero S."/>
            <person name="Miyauchi S."/>
            <person name="Serrano A."/>
            <person name="Linde D."/>
            <person name="Babiker R."/>
            <person name="Drula E."/>
            <person name="Ayuso-Fernandez I."/>
            <person name="Pacheco R."/>
            <person name="Padilla G."/>
            <person name="Ferreira P."/>
            <person name="Barriuso J."/>
            <person name="Kellner H."/>
            <person name="Castanera R."/>
            <person name="Alfaro M."/>
            <person name="Ramirez L."/>
            <person name="Pisabarro A.G."/>
            <person name="Kuo A."/>
            <person name="Tritt A."/>
            <person name="Lipzen A."/>
            <person name="He G."/>
            <person name="Yan M."/>
            <person name="Ng V."/>
            <person name="Cullen D."/>
            <person name="Martin F."/>
            <person name="Rosso M.-N."/>
            <person name="Henrissat B."/>
            <person name="Hibbett D."/>
            <person name="Martinez A.T."/>
            <person name="Grigoriev I.V."/>
        </authorList>
    </citation>
    <scope>NUCLEOTIDE SEQUENCE</scope>
    <source>
        <strain evidence="2">AH 40177</strain>
    </source>
</reference>
<dbReference type="EMBL" id="JADNRY010000225">
    <property type="protein sequence ID" value="KAF9060842.1"/>
    <property type="molecule type" value="Genomic_DNA"/>
</dbReference>
<evidence type="ECO:0000313" key="3">
    <source>
        <dbReference type="Proteomes" id="UP000772434"/>
    </source>
</evidence>
<dbReference type="OrthoDB" id="3360976at2759"/>
<comment type="caution">
    <text evidence="2">The sequence shown here is derived from an EMBL/GenBank/DDBJ whole genome shotgun (WGS) entry which is preliminary data.</text>
</comment>
<dbReference type="Proteomes" id="UP000772434">
    <property type="component" value="Unassembled WGS sequence"/>
</dbReference>
<keyword evidence="3" id="KW-1185">Reference proteome</keyword>
<name>A0A9P5TZY2_9AGAR</name>
<evidence type="ECO:0000259" key="1">
    <source>
        <dbReference type="Pfam" id="PF20236"/>
    </source>
</evidence>
<dbReference type="Pfam" id="PF20236">
    <property type="entry name" value="DUF6593"/>
    <property type="match status" value="1"/>
</dbReference>
<gene>
    <name evidence="2" type="ORF">BDP27DRAFT_1406938</name>
</gene>
<evidence type="ECO:0000313" key="2">
    <source>
        <dbReference type="EMBL" id="KAF9060842.1"/>
    </source>
</evidence>
<dbReference type="InterPro" id="IPR046528">
    <property type="entry name" value="DUF6593"/>
</dbReference>
<sequence length="254" mass="28740">MTSIHLYPTLGGFDPILNNTYQNNEGKIQYIVQTPTTLTGFGRITTIFKSNLNSSSVASSAESPPQGEYCDDTDQELKKDDDRASINLDEAPVVALKPESAEGEEKVVQVEEKGMIGVGKIGWGLFKSSTITFGNEPELEAEHYFRKETWGWWGRNVHSQASKSQHRAFTALDGREYKWVLGFYTPELIINDGSNTVVARFHRRKFILWNTPPGYLEILPAGVDMIDTILVTFIYIEKLRRDKERSVTKPNRAF</sequence>
<accession>A0A9P5TZY2</accession>
<feature type="domain" description="DUF6593" evidence="1">
    <location>
        <begin position="108"/>
        <end position="242"/>
    </location>
</feature>
<protein>
    <recommendedName>
        <fullName evidence="1">DUF6593 domain-containing protein</fullName>
    </recommendedName>
</protein>